<organism evidence="4">
    <name type="scientific">Caenorhabditis brenneri</name>
    <name type="common">Nematode worm</name>
    <dbReference type="NCBI Taxonomy" id="135651"/>
    <lineage>
        <taxon>Eukaryota</taxon>
        <taxon>Metazoa</taxon>
        <taxon>Ecdysozoa</taxon>
        <taxon>Nematoda</taxon>
        <taxon>Chromadorea</taxon>
        <taxon>Rhabditida</taxon>
        <taxon>Rhabditina</taxon>
        <taxon>Rhabditomorpha</taxon>
        <taxon>Rhabditoidea</taxon>
        <taxon>Rhabditidae</taxon>
        <taxon>Peloderinae</taxon>
        <taxon>Caenorhabditis</taxon>
    </lineage>
</organism>
<dbReference type="SUPFAM" id="SSF56112">
    <property type="entry name" value="Protein kinase-like (PK-like)"/>
    <property type="match status" value="1"/>
</dbReference>
<dbReference type="EMBL" id="GL379987">
    <property type="protein sequence ID" value="EGT41090.1"/>
    <property type="molecule type" value="Genomic_DNA"/>
</dbReference>
<dbReference type="InterPro" id="IPR037069">
    <property type="entry name" value="AcylCoA_DH/ox_N_sf"/>
</dbReference>
<dbReference type="InterPro" id="IPR013786">
    <property type="entry name" value="AcylCoA_DH/ox_N"/>
</dbReference>
<dbReference type="InParanoid" id="G0NZ56"/>
<dbReference type="Pfam" id="PF02771">
    <property type="entry name" value="Acyl-CoA_dh_N"/>
    <property type="match status" value="1"/>
</dbReference>
<dbReference type="Gene3D" id="1.10.510.10">
    <property type="entry name" value="Transferase(Phosphotransferase) domain 1"/>
    <property type="match status" value="1"/>
</dbReference>
<feature type="compositionally biased region" description="Basic and acidic residues" evidence="1">
    <location>
        <begin position="139"/>
        <end position="150"/>
    </location>
</feature>
<dbReference type="InterPro" id="IPR011009">
    <property type="entry name" value="Kinase-like_dom_sf"/>
</dbReference>
<name>G0NZ56_CAEBE</name>
<dbReference type="OrthoDB" id="539158at2759"/>
<evidence type="ECO:0000313" key="3">
    <source>
        <dbReference type="EMBL" id="EGT41090.1"/>
    </source>
</evidence>
<dbReference type="Gene3D" id="1.10.540.10">
    <property type="entry name" value="Acyl-CoA dehydrogenase/oxidase, N-terminal domain"/>
    <property type="match status" value="1"/>
</dbReference>
<sequence>MRIEIPEKYCGAGSSFFDSILVVEELSKVDASLPKDQMLQCFCSSDPHPKTRGSKRVASYDYLQWITDCYEDEEPWRNMDEDTITFLRKILTDDVEARATIQQVKEDPWLAVEEEATSSLKRKAIENERSTDDEQLESMAKRQRLEMSSE</sequence>
<dbReference type="Proteomes" id="UP000008068">
    <property type="component" value="Unassembled WGS sequence"/>
</dbReference>
<reference evidence="4" key="1">
    <citation type="submission" date="2011-07" db="EMBL/GenBank/DDBJ databases">
        <authorList>
            <consortium name="Caenorhabditis brenneri Sequencing and Analysis Consortium"/>
            <person name="Wilson R.K."/>
        </authorList>
    </citation>
    <scope>NUCLEOTIDE SEQUENCE [LARGE SCALE GENOMIC DNA]</scope>
    <source>
        <strain evidence="4">PB2801</strain>
    </source>
</reference>
<dbReference type="AlphaFoldDB" id="G0NZ56"/>
<keyword evidence="4" id="KW-1185">Reference proteome</keyword>
<gene>
    <name evidence="3" type="ORF">CAEBREN_09701</name>
</gene>
<feature type="region of interest" description="Disordered" evidence="1">
    <location>
        <begin position="121"/>
        <end position="150"/>
    </location>
</feature>
<evidence type="ECO:0000256" key="1">
    <source>
        <dbReference type="SAM" id="MobiDB-lite"/>
    </source>
</evidence>
<feature type="compositionally biased region" description="Basic and acidic residues" evidence="1">
    <location>
        <begin position="123"/>
        <end position="132"/>
    </location>
</feature>
<evidence type="ECO:0000313" key="4">
    <source>
        <dbReference type="Proteomes" id="UP000008068"/>
    </source>
</evidence>
<dbReference type="GO" id="GO:0016627">
    <property type="term" value="F:oxidoreductase activity, acting on the CH-CH group of donors"/>
    <property type="evidence" value="ECO:0007669"/>
    <property type="project" value="InterPro"/>
</dbReference>
<dbReference type="STRING" id="135651.G0NZ56"/>
<accession>G0NZ56</accession>
<dbReference type="eggNOG" id="KOG0590">
    <property type="taxonomic scope" value="Eukaryota"/>
</dbReference>
<protein>
    <recommendedName>
        <fullName evidence="2">Acyl-CoA dehydrogenase/oxidase N-terminal domain-containing protein</fullName>
    </recommendedName>
</protein>
<proteinExistence type="predicted"/>
<feature type="domain" description="Acyl-CoA dehydrogenase/oxidase N-terminal" evidence="2">
    <location>
        <begin position="2"/>
        <end position="33"/>
    </location>
</feature>
<evidence type="ECO:0000259" key="2">
    <source>
        <dbReference type="Pfam" id="PF02771"/>
    </source>
</evidence>
<dbReference type="HOGENOM" id="CLU_1476411_0_0_1"/>
<dbReference type="GO" id="GO:0050660">
    <property type="term" value="F:flavin adenine dinucleotide binding"/>
    <property type="evidence" value="ECO:0007669"/>
    <property type="project" value="InterPro"/>
</dbReference>